<protein>
    <submittedName>
        <fullName evidence="2">Uncharacterized protein</fullName>
    </submittedName>
</protein>
<feature type="region of interest" description="Disordered" evidence="1">
    <location>
        <begin position="1"/>
        <end position="55"/>
    </location>
</feature>
<name>A0ABX1AQM0_9ACTN</name>
<accession>A0ABX1AQM0</accession>
<evidence type="ECO:0000313" key="3">
    <source>
        <dbReference type="Proteomes" id="UP000746503"/>
    </source>
</evidence>
<evidence type="ECO:0000256" key="1">
    <source>
        <dbReference type="SAM" id="MobiDB-lite"/>
    </source>
</evidence>
<feature type="non-terminal residue" evidence="2">
    <location>
        <position position="1"/>
    </location>
</feature>
<gene>
    <name evidence="2" type="ORF">HCJ92_16720</name>
</gene>
<proteinExistence type="predicted"/>
<organism evidence="2 3">
    <name type="scientific">Streptomyces spiramenti</name>
    <dbReference type="NCBI Taxonomy" id="2720606"/>
    <lineage>
        <taxon>Bacteria</taxon>
        <taxon>Bacillati</taxon>
        <taxon>Actinomycetota</taxon>
        <taxon>Actinomycetes</taxon>
        <taxon>Kitasatosporales</taxon>
        <taxon>Streptomycetaceae</taxon>
        <taxon>Streptomyces</taxon>
    </lineage>
</organism>
<evidence type="ECO:0000313" key="2">
    <source>
        <dbReference type="EMBL" id="NJP67896.1"/>
    </source>
</evidence>
<dbReference type="EMBL" id="JAAVJB010000149">
    <property type="protein sequence ID" value="NJP67896.1"/>
    <property type="molecule type" value="Genomic_DNA"/>
</dbReference>
<reference evidence="2 3" key="1">
    <citation type="submission" date="2020-03" db="EMBL/GenBank/DDBJ databases">
        <title>Draft genome of Streptomyces sp. ventii, isolated from the Axial Seamount in the Pacific Ocean, and resequencing of the two type strains Streptomyces lonarensis strain NCL 716 and Streptomyces bohaiensis strain 11A07.</title>
        <authorList>
            <person name="Loughran R.M."/>
            <person name="Pfannmuller K.M."/>
            <person name="Wasson B.J."/>
            <person name="Deadmond M.C."/>
            <person name="Paddock B.E."/>
            <person name="Koyack M.J."/>
            <person name="Gallegos D.A."/>
            <person name="Mitchell E.A."/>
            <person name="Ushijima B."/>
            <person name="Saw J.H."/>
            <person name="Mcphail K.L."/>
            <person name="Videau P."/>
        </authorList>
    </citation>
    <scope>NUCLEOTIDE SEQUENCE [LARGE SCALE GENOMIC DNA]</scope>
    <source>
        <strain evidence="3">5675061</strain>
    </source>
</reference>
<dbReference type="Proteomes" id="UP000746503">
    <property type="component" value="Unassembled WGS sequence"/>
</dbReference>
<sequence length="55" mass="5687">QPPRARRPQPATGGFDYFGTAGEGPAPQQEAGNGDERPTDNRAGGPAAGLGRRRV</sequence>
<keyword evidence="3" id="KW-1185">Reference proteome</keyword>
<comment type="caution">
    <text evidence="2">The sequence shown here is derived from an EMBL/GenBank/DDBJ whole genome shotgun (WGS) entry which is preliminary data.</text>
</comment>